<accession>A0A927IIK5</accession>
<dbReference type="InterPro" id="IPR041542">
    <property type="entry name" value="GH43_C2"/>
</dbReference>
<dbReference type="Proteomes" id="UP000622317">
    <property type="component" value="Unassembled WGS sequence"/>
</dbReference>
<comment type="similarity">
    <text evidence="1 6">Belongs to the glycosyl hydrolase 43 family.</text>
</comment>
<keyword evidence="3 6" id="KW-0326">Glycosidase</keyword>
<feature type="active site" description="Proton acceptor" evidence="4">
    <location>
        <position position="31"/>
    </location>
</feature>
<dbReference type="SUPFAM" id="SSF75005">
    <property type="entry name" value="Arabinanase/levansucrase/invertase"/>
    <property type="match status" value="1"/>
</dbReference>
<dbReference type="Pfam" id="PF04616">
    <property type="entry name" value="Glyco_hydro_43"/>
    <property type="match status" value="1"/>
</dbReference>
<dbReference type="InterPro" id="IPR013320">
    <property type="entry name" value="ConA-like_dom_sf"/>
</dbReference>
<evidence type="ECO:0000259" key="7">
    <source>
        <dbReference type="Pfam" id="PF17851"/>
    </source>
</evidence>
<dbReference type="Pfam" id="PF17851">
    <property type="entry name" value="GH43_C2"/>
    <property type="match status" value="1"/>
</dbReference>
<dbReference type="PANTHER" id="PTHR42812">
    <property type="entry name" value="BETA-XYLOSIDASE"/>
    <property type="match status" value="1"/>
</dbReference>
<evidence type="ECO:0000313" key="9">
    <source>
        <dbReference type="Proteomes" id="UP000622317"/>
    </source>
</evidence>
<keyword evidence="9" id="KW-1185">Reference proteome</keyword>
<feature type="active site" description="Proton donor" evidence="4">
    <location>
        <position position="198"/>
    </location>
</feature>
<gene>
    <name evidence="8" type="ORF">IEN85_15625</name>
</gene>
<dbReference type="RefSeq" id="WP_191618035.1">
    <property type="nucleotide sequence ID" value="NZ_JACYFG010000038.1"/>
</dbReference>
<comment type="caution">
    <text evidence="8">The sequence shown here is derived from an EMBL/GenBank/DDBJ whole genome shotgun (WGS) entry which is preliminary data.</text>
</comment>
<evidence type="ECO:0000256" key="1">
    <source>
        <dbReference type="ARBA" id="ARBA00009865"/>
    </source>
</evidence>
<dbReference type="Gene3D" id="2.60.120.200">
    <property type="match status" value="1"/>
</dbReference>
<feature type="domain" description="Beta-xylosidase C-terminal Concanavalin A-like" evidence="7">
    <location>
        <begin position="326"/>
        <end position="516"/>
    </location>
</feature>
<feature type="site" description="Important for catalytic activity, responsible for pKa modulation of the active site Glu and correct orientation of both the proton donor and substrate" evidence="5">
    <location>
        <position position="139"/>
    </location>
</feature>
<organism evidence="8 9">
    <name type="scientific">Pelagicoccus enzymogenes</name>
    <dbReference type="NCBI Taxonomy" id="2773457"/>
    <lineage>
        <taxon>Bacteria</taxon>
        <taxon>Pseudomonadati</taxon>
        <taxon>Verrucomicrobiota</taxon>
        <taxon>Opitutia</taxon>
        <taxon>Puniceicoccales</taxon>
        <taxon>Pelagicoccaceae</taxon>
        <taxon>Pelagicoccus</taxon>
    </lineage>
</organism>
<evidence type="ECO:0000256" key="5">
    <source>
        <dbReference type="PIRSR" id="PIRSR606710-2"/>
    </source>
</evidence>
<reference evidence="8" key="1">
    <citation type="submission" date="2020-09" db="EMBL/GenBank/DDBJ databases">
        <title>Pelagicoccus enzymogenes sp. nov. with an EPS production, isolated from marine sediment.</title>
        <authorList>
            <person name="Feng X."/>
        </authorList>
    </citation>
    <scope>NUCLEOTIDE SEQUENCE</scope>
    <source>
        <strain evidence="8">NFK12</strain>
    </source>
</reference>
<dbReference type="GO" id="GO:0004553">
    <property type="term" value="F:hydrolase activity, hydrolyzing O-glycosyl compounds"/>
    <property type="evidence" value="ECO:0007669"/>
    <property type="project" value="InterPro"/>
</dbReference>
<protein>
    <submittedName>
        <fullName evidence="8">Glycoside hydrolase 43 family protein</fullName>
    </submittedName>
</protein>
<dbReference type="GO" id="GO:0005975">
    <property type="term" value="P:carbohydrate metabolic process"/>
    <property type="evidence" value="ECO:0007669"/>
    <property type="project" value="InterPro"/>
</dbReference>
<dbReference type="InterPro" id="IPR051795">
    <property type="entry name" value="Glycosyl_Hydrlase_43"/>
</dbReference>
<dbReference type="EMBL" id="JACYFG010000038">
    <property type="protein sequence ID" value="MBD5780929.1"/>
    <property type="molecule type" value="Genomic_DNA"/>
</dbReference>
<dbReference type="CDD" id="cd09001">
    <property type="entry name" value="GH43_FsAxh1-like"/>
    <property type="match status" value="1"/>
</dbReference>
<dbReference type="SUPFAM" id="SSF49899">
    <property type="entry name" value="Concanavalin A-like lectins/glucanases"/>
    <property type="match status" value="1"/>
</dbReference>
<dbReference type="InterPro" id="IPR006710">
    <property type="entry name" value="Glyco_hydro_43"/>
</dbReference>
<dbReference type="AlphaFoldDB" id="A0A927IIK5"/>
<evidence type="ECO:0000256" key="6">
    <source>
        <dbReference type="RuleBase" id="RU361187"/>
    </source>
</evidence>
<sequence>MLNPSTPSLPQLENERTARYRNPILFADYSDPDAIRVGNEFWMTSSSFCNVPGLPILHSKDLINWELVNHALPHLVPEHHYSEHRAGCGVWAPAIRFHNGTFWIFYPDPDFGIYVTYTDDPRGQWSAPYLIKAGEGLIDPCPLWDGDKAYLIHGWAKSRSGICNILTLHEMSLDATRLLDDGQVVIDGDRDTEWNTIEGPKLYKRDGWYWIFAPADGVATGCQTVFRSKNIFGPYEGRKVLEQGSTPINGPHQGAWVDTPEGEHWFLHFQENQPYGRVVHLQPMQWREDGWPVMGLDPQNTGIGEPVIDHEAPNLSQDSNYRVPQSDAFSKPELGRQWQWQANACSDWSTIDPERGTLRLNCMPRSPKESFWKTGPLLLQKVTGPQIDCAVDLQFCPQSEGDVAGFIVFGYNYFWIGLESTGTQVKLVMKQCLDANKKGIETVLSESQYPSSQLRLHFEMLPGNACQFSYLLNDGSVQPFGPEFQAKQSKWVGAKFGLFASCTSDDPSNGYATFKNLIVK</sequence>
<dbReference type="PANTHER" id="PTHR42812:SF12">
    <property type="entry name" value="BETA-XYLOSIDASE-RELATED"/>
    <property type="match status" value="1"/>
</dbReference>
<name>A0A927IIK5_9BACT</name>
<proteinExistence type="inferred from homology"/>
<dbReference type="InterPro" id="IPR023296">
    <property type="entry name" value="Glyco_hydro_beta-prop_sf"/>
</dbReference>
<evidence type="ECO:0000256" key="4">
    <source>
        <dbReference type="PIRSR" id="PIRSR606710-1"/>
    </source>
</evidence>
<evidence type="ECO:0000256" key="2">
    <source>
        <dbReference type="ARBA" id="ARBA00022801"/>
    </source>
</evidence>
<evidence type="ECO:0000256" key="3">
    <source>
        <dbReference type="ARBA" id="ARBA00023295"/>
    </source>
</evidence>
<dbReference type="Gene3D" id="2.115.10.20">
    <property type="entry name" value="Glycosyl hydrolase domain, family 43"/>
    <property type="match status" value="1"/>
</dbReference>
<evidence type="ECO:0000313" key="8">
    <source>
        <dbReference type="EMBL" id="MBD5780929.1"/>
    </source>
</evidence>
<keyword evidence="2 6" id="KW-0378">Hydrolase</keyword>